<evidence type="ECO:0000256" key="1">
    <source>
        <dbReference type="ARBA" id="ARBA00004651"/>
    </source>
</evidence>
<dbReference type="CDD" id="cd06261">
    <property type="entry name" value="TM_PBP2"/>
    <property type="match status" value="1"/>
</dbReference>
<keyword evidence="6 7" id="KW-0472">Membrane</keyword>
<keyword evidence="4 7" id="KW-0812">Transmembrane</keyword>
<dbReference type="RefSeq" id="WP_123610823.1">
    <property type="nucleotide sequence ID" value="NZ_RJVG01000015.1"/>
</dbReference>
<keyword evidence="5 7" id="KW-1133">Transmembrane helix</keyword>
<organism evidence="9 10">
    <name type="scientific">Mobilisporobacter senegalensis</name>
    <dbReference type="NCBI Taxonomy" id="1329262"/>
    <lineage>
        <taxon>Bacteria</taxon>
        <taxon>Bacillati</taxon>
        <taxon>Bacillota</taxon>
        <taxon>Clostridia</taxon>
        <taxon>Lachnospirales</taxon>
        <taxon>Lachnospiraceae</taxon>
        <taxon>Mobilisporobacter</taxon>
    </lineage>
</organism>
<dbReference type="InterPro" id="IPR043429">
    <property type="entry name" value="ArtM/GltK/GlnP/TcyL/YhdX-like"/>
</dbReference>
<dbReference type="GO" id="GO:0022857">
    <property type="term" value="F:transmembrane transporter activity"/>
    <property type="evidence" value="ECO:0007669"/>
    <property type="project" value="InterPro"/>
</dbReference>
<dbReference type="Gene3D" id="1.10.3720.10">
    <property type="entry name" value="MetI-like"/>
    <property type="match status" value="1"/>
</dbReference>
<feature type="transmembrane region" description="Helical" evidence="7">
    <location>
        <begin position="187"/>
        <end position="206"/>
    </location>
</feature>
<evidence type="ECO:0000313" key="9">
    <source>
        <dbReference type="EMBL" id="ROR22384.1"/>
    </source>
</evidence>
<gene>
    <name evidence="9" type="ORF">EDD66_11569</name>
</gene>
<dbReference type="PANTHER" id="PTHR30614:SF36">
    <property type="entry name" value="ABC TRANSPORTER MEMBRANE-SPANNING PERMEASE-GLUTAMINE TRANSPORT"/>
    <property type="match status" value="1"/>
</dbReference>
<evidence type="ECO:0000256" key="5">
    <source>
        <dbReference type="ARBA" id="ARBA00022989"/>
    </source>
</evidence>
<comment type="similarity">
    <text evidence="7">Belongs to the binding-protein-dependent transport system permease family.</text>
</comment>
<evidence type="ECO:0000256" key="2">
    <source>
        <dbReference type="ARBA" id="ARBA00022448"/>
    </source>
</evidence>
<feature type="transmembrane region" description="Helical" evidence="7">
    <location>
        <begin position="58"/>
        <end position="79"/>
    </location>
</feature>
<feature type="domain" description="ABC transmembrane type-1" evidence="8">
    <location>
        <begin position="20"/>
        <end position="209"/>
    </location>
</feature>
<keyword evidence="2 7" id="KW-0813">Transport</keyword>
<keyword evidence="10" id="KW-1185">Reference proteome</keyword>
<accession>A0A3N1X6G2</accession>
<evidence type="ECO:0000259" key="8">
    <source>
        <dbReference type="PROSITE" id="PS50928"/>
    </source>
</evidence>
<dbReference type="NCBIfam" id="TIGR01726">
    <property type="entry name" value="HEQRo_perm_3TM"/>
    <property type="match status" value="1"/>
</dbReference>
<dbReference type="InterPro" id="IPR010065">
    <property type="entry name" value="AA_ABC_transptr_permease_3TM"/>
</dbReference>
<dbReference type="Pfam" id="PF00528">
    <property type="entry name" value="BPD_transp_1"/>
    <property type="match status" value="1"/>
</dbReference>
<evidence type="ECO:0000256" key="7">
    <source>
        <dbReference type="RuleBase" id="RU363032"/>
    </source>
</evidence>
<feature type="transmembrane region" description="Helical" evidence="7">
    <location>
        <begin position="24"/>
        <end position="46"/>
    </location>
</feature>
<evidence type="ECO:0000256" key="4">
    <source>
        <dbReference type="ARBA" id="ARBA00022692"/>
    </source>
</evidence>
<dbReference type="PROSITE" id="PS50928">
    <property type="entry name" value="ABC_TM1"/>
    <property type="match status" value="1"/>
</dbReference>
<dbReference type="SUPFAM" id="SSF161098">
    <property type="entry name" value="MetI-like"/>
    <property type="match status" value="1"/>
</dbReference>
<comment type="subcellular location">
    <subcellularLocation>
        <location evidence="1 7">Cell membrane</location>
        <topology evidence="1 7">Multi-pass membrane protein</topology>
    </subcellularLocation>
</comment>
<dbReference type="AlphaFoldDB" id="A0A3N1X6G2"/>
<proteinExistence type="inferred from homology"/>
<evidence type="ECO:0000313" key="10">
    <source>
        <dbReference type="Proteomes" id="UP000273083"/>
    </source>
</evidence>
<dbReference type="GO" id="GO:0043190">
    <property type="term" value="C:ATP-binding cassette (ABC) transporter complex"/>
    <property type="evidence" value="ECO:0007669"/>
    <property type="project" value="InterPro"/>
</dbReference>
<dbReference type="PANTHER" id="PTHR30614">
    <property type="entry name" value="MEMBRANE COMPONENT OF AMINO ACID ABC TRANSPORTER"/>
    <property type="match status" value="1"/>
</dbReference>
<dbReference type="Proteomes" id="UP000273083">
    <property type="component" value="Unassembled WGS sequence"/>
</dbReference>
<dbReference type="InterPro" id="IPR000515">
    <property type="entry name" value="MetI-like"/>
</dbReference>
<dbReference type="GO" id="GO:0006865">
    <property type="term" value="P:amino acid transport"/>
    <property type="evidence" value="ECO:0007669"/>
    <property type="project" value="TreeGrafter"/>
</dbReference>
<keyword evidence="3" id="KW-1003">Cell membrane</keyword>
<name>A0A3N1X6G2_9FIRM</name>
<sequence length="218" mass="24337">MQSLGPKVIIDNLPLLLDGLGNTLLIAFISMIISIATGFLFGILRTSKNKLLKLITDIYLEAFRIVPIMVWLFIMYFFVPRALGISVSGEFAAITIFVMWGTAEMGDIVRGALESLPKSQLEAGLSVGLSRSQLFIYIQLPQAIKRIVPGAISLSTRMIKTTSLVVLIGVIDIIKRGQQVIERTKEAFWIYGFLFVVFFIICYPLSISSKKLEEKWAN</sequence>
<dbReference type="OrthoDB" id="92598at2"/>
<dbReference type="InterPro" id="IPR035906">
    <property type="entry name" value="MetI-like_sf"/>
</dbReference>
<evidence type="ECO:0000256" key="6">
    <source>
        <dbReference type="ARBA" id="ARBA00023136"/>
    </source>
</evidence>
<reference evidence="9 10" key="1">
    <citation type="submission" date="2018-11" db="EMBL/GenBank/DDBJ databases">
        <title>Genomic Encyclopedia of Type Strains, Phase IV (KMG-IV): sequencing the most valuable type-strain genomes for metagenomic binning, comparative biology and taxonomic classification.</title>
        <authorList>
            <person name="Goeker M."/>
        </authorList>
    </citation>
    <scope>NUCLEOTIDE SEQUENCE [LARGE SCALE GENOMIC DNA]</scope>
    <source>
        <strain evidence="9 10">DSM 26537</strain>
    </source>
</reference>
<protein>
    <submittedName>
        <fullName evidence="9">Amino acid ABC transporter membrane protein 2 (PAAT family)</fullName>
    </submittedName>
</protein>
<dbReference type="EMBL" id="RJVG01000015">
    <property type="protein sequence ID" value="ROR22384.1"/>
    <property type="molecule type" value="Genomic_DNA"/>
</dbReference>
<comment type="caution">
    <text evidence="9">The sequence shown here is derived from an EMBL/GenBank/DDBJ whole genome shotgun (WGS) entry which is preliminary data.</text>
</comment>
<evidence type="ECO:0000256" key="3">
    <source>
        <dbReference type="ARBA" id="ARBA00022475"/>
    </source>
</evidence>